<feature type="compositionally biased region" description="Gly residues" evidence="1">
    <location>
        <begin position="10"/>
        <end position="25"/>
    </location>
</feature>
<dbReference type="RefSeq" id="WP_245963397.1">
    <property type="nucleotide sequence ID" value="NZ_RBXT01000001.1"/>
</dbReference>
<keyword evidence="2" id="KW-0472">Membrane</keyword>
<feature type="transmembrane region" description="Helical" evidence="2">
    <location>
        <begin position="220"/>
        <end position="239"/>
    </location>
</feature>
<keyword evidence="4" id="KW-1185">Reference proteome</keyword>
<evidence type="ECO:0000313" key="4">
    <source>
        <dbReference type="Proteomes" id="UP000278440"/>
    </source>
</evidence>
<accession>A0A495XW98</accession>
<feature type="transmembrane region" description="Helical" evidence="2">
    <location>
        <begin position="277"/>
        <end position="296"/>
    </location>
</feature>
<feature type="region of interest" description="Disordered" evidence="1">
    <location>
        <begin position="1"/>
        <end position="26"/>
    </location>
</feature>
<protein>
    <submittedName>
        <fullName evidence="3">RsiW-degrading membrane proteinase PrsW (M82 family)</fullName>
    </submittedName>
</protein>
<dbReference type="InterPro" id="IPR026898">
    <property type="entry name" value="PrsW"/>
</dbReference>
<feature type="transmembrane region" description="Helical" evidence="2">
    <location>
        <begin position="41"/>
        <end position="62"/>
    </location>
</feature>
<feature type="transmembrane region" description="Helical" evidence="2">
    <location>
        <begin position="68"/>
        <end position="90"/>
    </location>
</feature>
<feature type="transmembrane region" description="Helical" evidence="2">
    <location>
        <begin position="102"/>
        <end position="121"/>
    </location>
</feature>
<feature type="transmembrane region" description="Helical" evidence="2">
    <location>
        <begin position="246"/>
        <end position="265"/>
    </location>
</feature>
<dbReference type="EMBL" id="RBXT01000001">
    <property type="protein sequence ID" value="RKT77006.1"/>
    <property type="molecule type" value="Genomic_DNA"/>
</dbReference>
<dbReference type="Proteomes" id="UP000278440">
    <property type="component" value="Unassembled WGS sequence"/>
</dbReference>
<proteinExistence type="predicted"/>
<feature type="transmembrane region" description="Helical" evidence="2">
    <location>
        <begin position="141"/>
        <end position="164"/>
    </location>
</feature>
<evidence type="ECO:0000313" key="3">
    <source>
        <dbReference type="EMBL" id="RKT77006.1"/>
    </source>
</evidence>
<name>A0A495XW98_9MICO</name>
<gene>
    <name evidence="3" type="ORF">DFJ68_0416</name>
</gene>
<comment type="caution">
    <text evidence="3">The sequence shown here is derived from an EMBL/GenBank/DDBJ whole genome shotgun (WGS) entry which is preliminary data.</text>
</comment>
<dbReference type="PANTHER" id="PTHR36844:SF1">
    <property type="entry name" value="PROTEASE PRSW"/>
    <property type="match status" value="1"/>
</dbReference>
<dbReference type="PANTHER" id="PTHR36844">
    <property type="entry name" value="PROTEASE PRSW"/>
    <property type="match status" value="1"/>
</dbReference>
<dbReference type="GO" id="GO:0008233">
    <property type="term" value="F:peptidase activity"/>
    <property type="evidence" value="ECO:0007669"/>
    <property type="project" value="InterPro"/>
</dbReference>
<dbReference type="Pfam" id="PF13367">
    <property type="entry name" value="PrsW-protease"/>
    <property type="match status" value="1"/>
</dbReference>
<dbReference type="AlphaFoldDB" id="A0A495XW98"/>
<sequence length="400" mass="42674">MSSGDVTTTGSGGAAGPPGTQGTGGWSAVANPTRRPLLRRVLTVGVASSVFLVCLLVLLGILGRALTAQTIVLAALVAIVPLLVVVPTFLWLDRFEAEPSRYLVFAFLWGALVAVVGAFFLNTLGLQLLVDASWRDPLETGAVYLAPVTEETLKGLGVLLVFLLRRKEFDGVIDGIVYGGLVGAGFAFSENILYIGQAYTEAGSEGLTSVFIVRCLMGPFGHPLFTALTGIGIGIAVAVRRPLLRVATIAVGWVCAMLLHGTWNLSALAGTNGFLEAYLTVQVPLFVAFIAFLLWLRRREGRLIGLHLSPYADAGWLTHAEVQMLSHLRLRHSARAWARANGGAPAKRSMDAFQDSASDLALLRSRLVHGTAEPDAAQRELVLLEAITAHRRDFIGSPVT</sequence>
<keyword evidence="2" id="KW-1133">Transmembrane helix</keyword>
<organism evidence="3 4">
    <name type="scientific">Terracoccus luteus</name>
    <dbReference type="NCBI Taxonomy" id="53356"/>
    <lineage>
        <taxon>Bacteria</taxon>
        <taxon>Bacillati</taxon>
        <taxon>Actinomycetota</taxon>
        <taxon>Actinomycetes</taxon>
        <taxon>Micrococcales</taxon>
        <taxon>Intrasporangiaceae</taxon>
        <taxon>Terracoccus</taxon>
    </lineage>
</organism>
<reference evidence="3 4" key="1">
    <citation type="submission" date="2018-10" db="EMBL/GenBank/DDBJ databases">
        <title>Sequencing the genomes of 1000 actinobacteria strains.</title>
        <authorList>
            <person name="Klenk H.-P."/>
        </authorList>
    </citation>
    <scope>NUCLEOTIDE SEQUENCE [LARGE SCALE GENOMIC DNA]</scope>
    <source>
        <strain evidence="3 4">DSM 44267</strain>
    </source>
</reference>
<keyword evidence="2" id="KW-0812">Transmembrane</keyword>
<evidence type="ECO:0000256" key="2">
    <source>
        <dbReference type="SAM" id="Phobius"/>
    </source>
</evidence>
<feature type="transmembrane region" description="Helical" evidence="2">
    <location>
        <begin position="176"/>
        <end position="200"/>
    </location>
</feature>
<evidence type="ECO:0000256" key="1">
    <source>
        <dbReference type="SAM" id="MobiDB-lite"/>
    </source>
</evidence>